<dbReference type="PROSITE" id="PS00010">
    <property type="entry name" value="ASX_HYDROXYL"/>
    <property type="match status" value="2"/>
</dbReference>
<dbReference type="SUPFAM" id="SSF53300">
    <property type="entry name" value="vWA-like"/>
    <property type="match status" value="1"/>
</dbReference>
<keyword evidence="4" id="KW-1015">Disulfide bond</keyword>
<dbReference type="Gene3D" id="2.10.25.10">
    <property type="entry name" value="Laminin"/>
    <property type="match status" value="4"/>
</dbReference>
<reference evidence="7" key="1">
    <citation type="journal article" date="2010" name="Science">
        <title>Plasticity of animal genome architecture unmasked by rapid evolution of a pelagic tunicate.</title>
        <authorList>
            <person name="Denoeud F."/>
            <person name="Henriet S."/>
            <person name="Mungpakdee S."/>
            <person name="Aury J.M."/>
            <person name="Da Silva C."/>
            <person name="Brinkmann H."/>
            <person name="Mikhaleva J."/>
            <person name="Olsen L.C."/>
            <person name="Jubin C."/>
            <person name="Canestro C."/>
            <person name="Bouquet J.M."/>
            <person name="Danks G."/>
            <person name="Poulain J."/>
            <person name="Campsteijn C."/>
            <person name="Adamski M."/>
            <person name="Cross I."/>
            <person name="Yadetie F."/>
            <person name="Muffato M."/>
            <person name="Louis A."/>
            <person name="Butcher S."/>
            <person name="Tsagkogeorga G."/>
            <person name="Konrad A."/>
            <person name="Singh S."/>
            <person name="Jensen M.F."/>
            <person name="Cong E.H."/>
            <person name="Eikeseth-Otteraa H."/>
            <person name="Noel B."/>
            <person name="Anthouard V."/>
            <person name="Porcel B.M."/>
            <person name="Kachouri-Lafond R."/>
            <person name="Nishino A."/>
            <person name="Ugolini M."/>
            <person name="Chourrout P."/>
            <person name="Nishida H."/>
            <person name="Aasland R."/>
            <person name="Huzurbazar S."/>
            <person name="Westhof E."/>
            <person name="Delsuc F."/>
            <person name="Lehrach H."/>
            <person name="Reinhardt R."/>
            <person name="Weissenbach J."/>
            <person name="Roy S.W."/>
            <person name="Artiguenave F."/>
            <person name="Postlethwait J.H."/>
            <person name="Manak J.R."/>
            <person name="Thompson E.M."/>
            <person name="Jaillon O."/>
            <person name="Du Pasquier L."/>
            <person name="Boudinot P."/>
            <person name="Liberles D.A."/>
            <person name="Volff J.N."/>
            <person name="Philippe H."/>
            <person name="Lenhard B."/>
            <person name="Roest Crollius H."/>
            <person name="Wincker P."/>
            <person name="Chourrout D."/>
        </authorList>
    </citation>
    <scope>NUCLEOTIDE SEQUENCE [LARGE SCALE GENOMIC DNA]</scope>
</reference>
<dbReference type="InterPro" id="IPR052235">
    <property type="entry name" value="Nephronectin_domain"/>
</dbReference>
<evidence type="ECO:0000313" key="7">
    <source>
        <dbReference type="EMBL" id="CBY19292.1"/>
    </source>
</evidence>
<evidence type="ECO:0000256" key="2">
    <source>
        <dbReference type="ARBA" id="ARBA00022729"/>
    </source>
</evidence>
<dbReference type="Proteomes" id="UP000001307">
    <property type="component" value="Unassembled WGS sequence"/>
</dbReference>
<accession>E4XDQ3</accession>
<evidence type="ECO:0000256" key="1">
    <source>
        <dbReference type="ARBA" id="ARBA00022536"/>
    </source>
</evidence>
<dbReference type="PANTHER" id="PTHR24050">
    <property type="entry name" value="PA14 DOMAIN-CONTAINING PROTEIN"/>
    <property type="match status" value="1"/>
</dbReference>
<evidence type="ECO:0000313" key="8">
    <source>
        <dbReference type="Proteomes" id="UP000001307"/>
    </source>
</evidence>
<proteinExistence type="predicted"/>
<dbReference type="SMART" id="SM00179">
    <property type="entry name" value="EGF_CA"/>
    <property type="match status" value="4"/>
</dbReference>
<dbReference type="InterPro" id="IPR049883">
    <property type="entry name" value="NOTCH1_EGF-like"/>
</dbReference>
<dbReference type="Pfam" id="PF07645">
    <property type="entry name" value="EGF_CA"/>
    <property type="match status" value="2"/>
</dbReference>
<evidence type="ECO:0000256" key="4">
    <source>
        <dbReference type="ARBA" id="ARBA00023157"/>
    </source>
</evidence>
<keyword evidence="8" id="KW-1185">Reference proteome</keyword>
<dbReference type="InterPro" id="IPR000152">
    <property type="entry name" value="EGF-type_Asp/Asn_hydroxyl_site"/>
</dbReference>
<dbReference type="PROSITE" id="PS01187">
    <property type="entry name" value="EGF_CA"/>
    <property type="match status" value="1"/>
</dbReference>
<dbReference type="AlphaFoldDB" id="E4XDQ3"/>
<evidence type="ECO:0000256" key="5">
    <source>
        <dbReference type="PROSITE-ProRule" id="PRU00076"/>
    </source>
</evidence>
<comment type="caution">
    <text evidence="5">Lacks conserved residue(s) required for the propagation of feature annotation.</text>
</comment>
<dbReference type="EMBL" id="FN653039">
    <property type="protein sequence ID" value="CBY19292.1"/>
    <property type="molecule type" value="Genomic_DNA"/>
</dbReference>
<dbReference type="InterPro" id="IPR024731">
    <property type="entry name" value="NELL2-like_EGF"/>
</dbReference>
<dbReference type="Pfam" id="PF12947">
    <property type="entry name" value="EGF_3"/>
    <property type="match status" value="1"/>
</dbReference>
<feature type="domain" description="EGF-like" evidence="6">
    <location>
        <begin position="385"/>
        <end position="423"/>
    </location>
</feature>
<evidence type="ECO:0000256" key="3">
    <source>
        <dbReference type="ARBA" id="ARBA00022737"/>
    </source>
</evidence>
<dbReference type="InParanoid" id="E4XDQ3"/>
<dbReference type="PANTHER" id="PTHR24050:SF28">
    <property type="entry name" value="UROMODULIN-LIKE"/>
    <property type="match status" value="1"/>
</dbReference>
<feature type="domain" description="EGF-like" evidence="6">
    <location>
        <begin position="479"/>
        <end position="517"/>
    </location>
</feature>
<protein>
    <recommendedName>
        <fullName evidence="6">EGF-like domain-containing protein</fullName>
    </recommendedName>
</protein>
<dbReference type="PROSITE" id="PS50026">
    <property type="entry name" value="EGF_3"/>
    <property type="match status" value="2"/>
</dbReference>
<dbReference type="OrthoDB" id="664115at2759"/>
<dbReference type="CDD" id="cd00054">
    <property type="entry name" value="EGF_CA"/>
    <property type="match status" value="3"/>
</dbReference>
<organism evidence="7">
    <name type="scientific">Oikopleura dioica</name>
    <name type="common">Tunicate</name>
    <dbReference type="NCBI Taxonomy" id="34765"/>
    <lineage>
        <taxon>Eukaryota</taxon>
        <taxon>Metazoa</taxon>
        <taxon>Chordata</taxon>
        <taxon>Tunicata</taxon>
        <taxon>Appendicularia</taxon>
        <taxon>Copelata</taxon>
        <taxon>Oikopleuridae</taxon>
        <taxon>Oikopleura</taxon>
    </lineage>
</organism>
<keyword evidence="1 5" id="KW-0245">EGF-like domain</keyword>
<keyword evidence="3" id="KW-0677">Repeat</keyword>
<name>E4XDQ3_OIKDI</name>
<dbReference type="SUPFAM" id="SSF57196">
    <property type="entry name" value="EGF/Laminin"/>
    <property type="match status" value="1"/>
</dbReference>
<dbReference type="InterPro" id="IPR001881">
    <property type="entry name" value="EGF-like_Ca-bd_dom"/>
</dbReference>
<dbReference type="SUPFAM" id="SSF57184">
    <property type="entry name" value="Growth factor receptor domain"/>
    <property type="match status" value="1"/>
</dbReference>
<dbReference type="InterPro" id="IPR000742">
    <property type="entry name" value="EGF"/>
</dbReference>
<keyword evidence="2" id="KW-0732">Signal</keyword>
<dbReference type="SMART" id="SM00181">
    <property type="entry name" value="EGF"/>
    <property type="match status" value="4"/>
</dbReference>
<gene>
    <name evidence="7" type="ORF">GSOID_T00008300001</name>
</gene>
<dbReference type="FunFam" id="2.10.25.10:FF:000038">
    <property type="entry name" value="Fibrillin 2"/>
    <property type="match status" value="1"/>
</dbReference>
<dbReference type="GO" id="GO:0005509">
    <property type="term" value="F:calcium ion binding"/>
    <property type="evidence" value="ECO:0007669"/>
    <property type="project" value="InterPro"/>
</dbReference>
<sequence length="647" mass="71870">MKDHRPSIAVAGDPRKAAPVKRKWPLSDQDAYQINKFYECEIKNKCVEAGKDSCGGGLHKCINQPIGYTCDCATGYQLSTDASGIPTCVDINECVSGDPCAGFQCFNSIGSFSCGDPLSTVHEMVFLIDGTGSYKSHRASACQSFVDSIRKFKTLKEDRPHDLYRLGLSLYSDRVFTNDEFSSTSPRYFDIPIPLLNVEDMTDSQISDAYNTCTERLASMYYGGDSKEDMLGGLIWTRSAVAMGWNDDSIKSVVVATDVGYWTYEDKSTGSKIPPTSFNSVTHEIDDLYIFGDGYQTEVYRYYEEEAARNFVFVNENTKYDYVFISFACNSDCTETQEQLAQFPPADSDEESMSIAQSASITDQFEQMSTNLIKFADIAEEKATDPDECELDTHNCHVDATCTNKSPGYECTCNRDLIGDGFSCTIADPCLTLSCDGDHQSCLKGACHCATGYVMMDGTCVDVNECAIIEKESDPKIVTTDTTVSPCAGGATCHNLNGGYECVCDAEGWEEMDGDCVHIDSWKASENEFRNRMFDLDQGIQKLYSWISKPTQFLGRFKKRISKGLALLRTKTNEDEEPCIPADEIFHAPVFDGSTACDLAAQIYDSVIAISEHWACQNGRGKARATNHIKKIFKRTIMFQFNKKHCL</sequence>
<dbReference type="InterPro" id="IPR009030">
    <property type="entry name" value="Growth_fac_rcpt_cys_sf"/>
</dbReference>
<evidence type="ECO:0000259" key="6">
    <source>
        <dbReference type="PROSITE" id="PS50026"/>
    </source>
</evidence>
<dbReference type="InterPro" id="IPR036465">
    <property type="entry name" value="vWFA_dom_sf"/>
</dbReference>
<dbReference type="Gene3D" id="3.40.50.410">
    <property type="entry name" value="von Willebrand factor, type A domain"/>
    <property type="match status" value="1"/>
</dbReference>
<dbReference type="InterPro" id="IPR018097">
    <property type="entry name" value="EGF_Ca-bd_CS"/>
</dbReference>